<gene>
    <name evidence="2" type="ORF">HK097_006665</name>
</gene>
<feature type="compositionally biased region" description="Gly residues" evidence="1">
    <location>
        <begin position="237"/>
        <end position="246"/>
    </location>
</feature>
<organism evidence="2 3">
    <name type="scientific">Rhizophlyctis rosea</name>
    <dbReference type="NCBI Taxonomy" id="64517"/>
    <lineage>
        <taxon>Eukaryota</taxon>
        <taxon>Fungi</taxon>
        <taxon>Fungi incertae sedis</taxon>
        <taxon>Chytridiomycota</taxon>
        <taxon>Chytridiomycota incertae sedis</taxon>
        <taxon>Chytridiomycetes</taxon>
        <taxon>Rhizophlyctidales</taxon>
        <taxon>Rhizophlyctidaceae</taxon>
        <taxon>Rhizophlyctis</taxon>
    </lineage>
</organism>
<dbReference type="Proteomes" id="UP001212841">
    <property type="component" value="Unassembled WGS sequence"/>
</dbReference>
<reference evidence="2" key="1">
    <citation type="submission" date="2020-05" db="EMBL/GenBank/DDBJ databases">
        <title>Phylogenomic resolution of chytrid fungi.</title>
        <authorList>
            <person name="Stajich J.E."/>
            <person name="Amses K."/>
            <person name="Simmons R."/>
            <person name="Seto K."/>
            <person name="Myers J."/>
            <person name="Bonds A."/>
            <person name="Quandt C.A."/>
            <person name="Barry K."/>
            <person name="Liu P."/>
            <person name="Grigoriev I."/>
            <person name="Longcore J.E."/>
            <person name="James T.Y."/>
        </authorList>
    </citation>
    <scope>NUCLEOTIDE SEQUENCE</scope>
    <source>
        <strain evidence="2">JEL0318</strain>
    </source>
</reference>
<feature type="non-terminal residue" evidence="2">
    <location>
        <position position="246"/>
    </location>
</feature>
<dbReference type="AlphaFoldDB" id="A0AAD5RZB1"/>
<keyword evidence="3" id="KW-1185">Reference proteome</keyword>
<feature type="region of interest" description="Disordered" evidence="1">
    <location>
        <begin position="92"/>
        <end position="117"/>
    </location>
</feature>
<evidence type="ECO:0000313" key="3">
    <source>
        <dbReference type="Proteomes" id="UP001212841"/>
    </source>
</evidence>
<feature type="compositionally biased region" description="Polar residues" evidence="1">
    <location>
        <begin position="100"/>
        <end position="117"/>
    </location>
</feature>
<feature type="region of interest" description="Disordered" evidence="1">
    <location>
        <begin position="143"/>
        <end position="246"/>
    </location>
</feature>
<proteinExistence type="predicted"/>
<name>A0AAD5RZB1_9FUNG</name>
<evidence type="ECO:0000313" key="2">
    <source>
        <dbReference type="EMBL" id="KAJ3025530.1"/>
    </source>
</evidence>
<feature type="region of interest" description="Disordered" evidence="1">
    <location>
        <begin position="1"/>
        <end position="53"/>
    </location>
</feature>
<sequence length="246" mass="25818">MTTKTPVRSRLMLPTASSAAKKRDLKVSAPVQTSRSRAPTAGGGGGEGGEEVRKKVWGRKVEGAGGGGGGGGVEVLADQIVNFVLTSSTALKTPSRRASHTTLPKSQRNQTTSTTLTSMEDPLKALGKEAFKTRAEILRTPVGVRKSRSSPSLTSPTTINSSHKTPRERVRFDVTPPKPARAANNSDFHGVETPRGMGWGSFSARKTPGRTPYSGGETPFRGGETPCKGGETPFRDLGGGGEGDLF</sequence>
<feature type="compositionally biased region" description="Low complexity" evidence="1">
    <location>
        <begin position="149"/>
        <end position="162"/>
    </location>
</feature>
<accession>A0AAD5RZB1</accession>
<comment type="caution">
    <text evidence="2">The sequence shown here is derived from an EMBL/GenBank/DDBJ whole genome shotgun (WGS) entry which is preliminary data.</text>
</comment>
<protein>
    <submittedName>
        <fullName evidence="2">Uncharacterized protein</fullName>
    </submittedName>
</protein>
<dbReference type="EMBL" id="JADGJD010003123">
    <property type="protein sequence ID" value="KAJ3025530.1"/>
    <property type="molecule type" value="Genomic_DNA"/>
</dbReference>
<evidence type="ECO:0000256" key="1">
    <source>
        <dbReference type="SAM" id="MobiDB-lite"/>
    </source>
</evidence>